<protein>
    <recommendedName>
        <fullName evidence="4">Soluble cytochrome b562</fullName>
    </recommendedName>
</protein>
<dbReference type="RefSeq" id="WP_211535916.1">
    <property type="nucleotide sequence ID" value="NZ_JAGSSV010000005.1"/>
</dbReference>
<name>A0ABS5HAY8_9GAMM</name>
<feature type="chain" id="PRO_5045286091" description="Soluble cytochrome b562" evidence="1">
    <location>
        <begin position="24"/>
        <end position="92"/>
    </location>
</feature>
<comment type="caution">
    <text evidence="2">The sequence shown here is derived from an EMBL/GenBank/DDBJ whole genome shotgun (WGS) entry which is preliminary data.</text>
</comment>
<evidence type="ECO:0000313" key="3">
    <source>
        <dbReference type="Proteomes" id="UP000679722"/>
    </source>
</evidence>
<evidence type="ECO:0008006" key="4">
    <source>
        <dbReference type="Google" id="ProtNLM"/>
    </source>
</evidence>
<evidence type="ECO:0000256" key="1">
    <source>
        <dbReference type="SAM" id="SignalP"/>
    </source>
</evidence>
<reference evidence="2 3" key="1">
    <citation type="submission" date="2021-04" db="EMBL/GenBank/DDBJ databases">
        <authorList>
            <person name="Sun C."/>
        </authorList>
    </citation>
    <scope>NUCLEOTIDE SEQUENCE [LARGE SCALE GENOMIC DNA]</scope>
    <source>
        <strain evidence="2 3">A79</strain>
    </source>
</reference>
<proteinExistence type="predicted"/>
<keyword evidence="3" id="KW-1185">Reference proteome</keyword>
<feature type="signal peptide" evidence="1">
    <location>
        <begin position="1"/>
        <end position="23"/>
    </location>
</feature>
<reference evidence="3" key="2">
    <citation type="submission" date="2023-07" db="EMBL/GenBank/DDBJ databases">
        <title>Marinomonas vulgaris A79, complete genome.</title>
        <authorList>
            <person name="Ying J.-J."/>
        </authorList>
    </citation>
    <scope>NUCLEOTIDE SEQUENCE [LARGE SCALE GENOMIC DNA]</scope>
    <source>
        <strain evidence="3">A79</strain>
    </source>
</reference>
<dbReference type="Proteomes" id="UP000679722">
    <property type="component" value="Unassembled WGS sequence"/>
</dbReference>
<sequence>MKTFTKTTLAFLATAAMATSAFASDDTAYEKLQASKASVTSLANTLENMGANVDASVDLNGANTLNKKEAVYSAKHSELQAQFNALNAQSAE</sequence>
<organism evidence="2 3">
    <name type="scientific">Marinomonas vulgaris</name>
    <dbReference type="NCBI Taxonomy" id="2823372"/>
    <lineage>
        <taxon>Bacteria</taxon>
        <taxon>Pseudomonadati</taxon>
        <taxon>Pseudomonadota</taxon>
        <taxon>Gammaproteobacteria</taxon>
        <taxon>Oceanospirillales</taxon>
        <taxon>Oceanospirillaceae</taxon>
        <taxon>Marinomonas</taxon>
    </lineage>
</organism>
<evidence type="ECO:0000313" key="2">
    <source>
        <dbReference type="EMBL" id="MBR7888573.1"/>
    </source>
</evidence>
<gene>
    <name evidence="2" type="ORF">J9B83_06415</name>
</gene>
<accession>A0ABS5HAY8</accession>
<keyword evidence="1" id="KW-0732">Signal</keyword>
<dbReference type="EMBL" id="JAGSSV010000005">
    <property type="protein sequence ID" value="MBR7888573.1"/>
    <property type="molecule type" value="Genomic_DNA"/>
</dbReference>